<keyword evidence="11 14" id="KW-0863">Zinc-finger</keyword>
<dbReference type="GO" id="GO:0043023">
    <property type="term" value="F:ribosomal large subunit binding"/>
    <property type="evidence" value="ECO:0007669"/>
    <property type="project" value="TreeGrafter"/>
</dbReference>
<comment type="catalytic activity">
    <reaction evidence="1 15">
        <text>S-ubiquitinyl-[E2 ubiquitin-conjugating enzyme]-L-cysteine + [acceptor protein]-L-lysine = [E2 ubiquitin-conjugating enzyme]-L-cysteine + N(6)-ubiquitinyl-[acceptor protein]-L-lysine.</text>
        <dbReference type="EC" id="2.3.2.27"/>
    </reaction>
</comment>
<dbReference type="SUPFAM" id="SSF57850">
    <property type="entry name" value="RING/U-box"/>
    <property type="match status" value="1"/>
</dbReference>
<dbReference type="InterPro" id="IPR054477">
    <property type="entry name" value="LTN1_E3_ligase_6th"/>
</dbReference>
<dbReference type="Pfam" id="PF23009">
    <property type="entry name" value="UBC_like"/>
    <property type="match status" value="1"/>
</dbReference>
<evidence type="ECO:0000313" key="18">
    <source>
        <dbReference type="EMBL" id="ABP00202.1"/>
    </source>
</evidence>
<evidence type="ECO:0000256" key="14">
    <source>
        <dbReference type="PROSITE-ProRule" id="PRU00175"/>
    </source>
</evidence>
<dbReference type="GO" id="GO:0072344">
    <property type="term" value="P:rescue of stalled ribosome"/>
    <property type="evidence" value="ECO:0007669"/>
    <property type="project" value="UniProtKB-UniRule"/>
</dbReference>
<dbReference type="InterPro" id="IPR001841">
    <property type="entry name" value="Znf_RING"/>
</dbReference>
<dbReference type="FunFam" id="3.30.40.10:FF:000038">
    <property type="entry name" value="E3 ubiquitin-protein ligase listerin"/>
    <property type="match status" value="1"/>
</dbReference>
<accession>A4S9C1</accession>
<dbReference type="PANTHER" id="PTHR12389">
    <property type="entry name" value="ZINC FINGER PROTEIN 294"/>
    <property type="match status" value="1"/>
</dbReference>
<name>A4S9C1_OSTLU</name>
<dbReference type="GeneID" id="5006079"/>
<dbReference type="STRING" id="436017.A4S9C1"/>
<dbReference type="InterPro" id="IPR054478">
    <property type="entry name" value="LTN1_UBC"/>
</dbReference>
<dbReference type="Pfam" id="PF22958">
    <property type="entry name" value="Ltn1_1st"/>
    <property type="match status" value="1"/>
</dbReference>
<keyword evidence="12 15" id="KW-0833">Ubl conjugation pathway</keyword>
<dbReference type="PROSITE" id="PS50089">
    <property type="entry name" value="ZF_RING_2"/>
    <property type="match status" value="1"/>
</dbReference>
<keyword evidence="9 15" id="KW-0479">Metal-binding</keyword>
<dbReference type="GO" id="GO:0008270">
    <property type="term" value="F:zinc ion binding"/>
    <property type="evidence" value="ECO:0007669"/>
    <property type="project" value="UniProtKB-KW"/>
</dbReference>
<comment type="subunit">
    <text evidence="15">Component of the ribosome quality control complex (RQC).</text>
</comment>
<evidence type="ECO:0000256" key="16">
    <source>
        <dbReference type="SAM" id="MobiDB-lite"/>
    </source>
</evidence>
<dbReference type="OMA" id="HAEECAT"/>
<dbReference type="GO" id="GO:0016567">
    <property type="term" value="P:protein ubiquitination"/>
    <property type="evidence" value="ECO:0007669"/>
    <property type="project" value="UniProtKB-UniPathway"/>
</dbReference>
<dbReference type="Gramene" id="ABP00202">
    <property type="protein sequence ID" value="ABP00202"/>
    <property type="gene ID" value="OSTLU_18578"/>
</dbReference>
<evidence type="ECO:0000256" key="13">
    <source>
        <dbReference type="ARBA" id="ARBA00022833"/>
    </source>
</evidence>
<evidence type="ECO:0000256" key="9">
    <source>
        <dbReference type="ARBA" id="ARBA00022723"/>
    </source>
</evidence>
<evidence type="ECO:0000256" key="12">
    <source>
        <dbReference type="ARBA" id="ARBA00022786"/>
    </source>
</evidence>
<dbReference type="eggNOG" id="KOG0803">
    <property type="taxonomic scope" value="Eukaryota"/>
</dbReference>
<dbReference type="EMBL" id="CP000596">
    <property type="protein sequence ID" value="ABP00202.1"/>
    <property type="molecule type" value="Genomic_DNA"/>
</dbReference>
<dbReference type="Pfam" id="PF22999">
    <property type="entry name" value="LTN1_E3_ligase_6th"/>
    <property type="match status" value="1"/>
</dbReference>
<dbReference type="InterPro" id="IPR054476">
    <property type="entry name" value="Ltn1_N"/>
</dbReference>
<dbReference type="CDD" id="cd16491">
    <property type="entry name" value="RING-CH-C4HC3_LTN1"/>
    <property type="match status" value="1"/>
</dbReference>
<dbReference type="RefSeq" id="XP_001421908.1">
    <property type="nucleotide sequence ID" value="XM_001421871.1"/>
</dbReference>
<dbReference type="Gene3D" id="3.30.40.10">
    <property type="entry name" value="Zinc/RING finger domain, C3HC4 (zinc finger)"/>
    <property type="match status" value="1"/>
</dbReference>
<evidence type="ECO:0000256" key="11">
    <source>
        <dbReference type="ARBA" id="ARBA00022771"/>
    </source>
</evidence>
<reference evidence="18 19" key="1">
    <citation type="journal article" date="2007" name="Proc. Natl. Acad. Sci. U.S.A.">
        <title>The tiny eukaryote Ostreococcus provides genomic insights into the paradox of plankton speciation.</title>
        <authorList>
            <person name="Palenik B."/>
            <person name="Grimwood J."/>
            <person name="Aerts A."/>
            <person name="Rouze P."/>
            <person name="Salamov A."/>
            <person name="Putnam N."/>
            <person name="Dupont C."/>
            <person name="Jorgensen R."/>
            <person name="Derelle E."/>
            <person name="Rombauts S."/>
            <person name="Zhou K."/>
            <person name="Otillar R."/>
            <person name="Merchant S.S."/>
            <person name="Podell S."/>
            <person name="Gaasterland T."/>
            <person name="Napoli C."/>
            <person name="Gendler K."/>
            <person name="Manuell A."/>
            <person name="Tai V."/>
            <person name="Vallon O."/>
            <person name="Piganeau G."/>
            <person name="Jancek S."/>
            <person name="Heijde M."/>
            <person name="Jabbari K."/>
            <person name="Bowler C."/>
            <person name="Lohr M."/>
            <person name="Robbens S."/>
            <person name="Werner G."/>
            <person name="Dubchak I."/>
            <person name="Pazour G.J."/>
            <person name="Ren Q."/>
            <person name="Paulsen I."/>
            <person name="Delwiche C."/>
            <person name="Schmutz J."/>
            <person name="Rokhsar D."/>
            <person name="Van de Peer Y."/>
            <person name="Moreau H."/>
            <person name="Grigoriev I.V."/>
        </authorList>
    </citation>
    <scope>NUCLEOTIDE SEQUENCE [LARGE SCALE GENOMIC DNA]</scope>
    <source>
        <strain evidence="18 19">CCE9901</strain>
    </source>
</reference>
<evidence type="ECO:0000256" key="1">
    <source>
        <dbReference type="ARBA" id="ARBA00000900"/>
    </source>
</evidence>
<evidence type="ECO:0000256" key="10">
    <source>
        <dbReference type="ARBA" id="ARBA00022737"/>
    </source>
</evidence>
<evidence type="ECO:0000313" key="19">
    <source>
        <dbReference type="Proteomes" id="UP000001568"/>
    </source>
</evidence>
<feature type="region of interest" description="Disordered" evidence="16">
    <location>
        <begin position="1"/>
        <end position="29"/>
    </location>
</feature>
<dbReference type="GO" id="GO:0005829">
    <property type="term" value="C:cytosol"/>
    <property type="evidence" value="ECO:0007669"/>
    <property type="project" value="UniProtKB-SubCell"/>
</dbReference>
<dbReference type="KEGG" id="olu:OSTLU_18578"/>
<evidence type="ECO:0000256" key="3">
    <source>
        <dbReference type="ARBA" id="ARBA00004906"/>
    </source>
</evidence>
<organism evidence="18 19">
    <name type="scientific">Ostreococcus lucimarinus (strain CCE9901)</name>
    <dbReference type="NCBI Taxonomy" id="436017"/>
    <lineage>
        <taxon>Eukaryota</taxon>
        <taxon>Viridiplantae</taxon>
        <taxon>Chlorophyta</taxon>
        <taxon>Mamiellophyceae</taxon>
        <taxon>Mamiellales</taxon>
        <taxon>Bathycoccaceae</taxon>
        <taxon>Ostreococcus</taxon>
    </lineage>
</organism>
<dbReference type="HOGENOM" id="CLU_234798_0_0_1"/>
<comment type="function">
    <text evidence="15">E3 ubiquitin-protein ligase. Component of the ribosome quality control complex (RQC), a ribosome-associated complex that mediates ubiquitination and extraction of incompletely synthesized nascent chains for proteasomal degradation.</text>
</comment>
<dbReference type="Proteomes" id="UP000001568">
    <property type="component" value="Chromosome 16"/>
</dbReference>
<evidence type="ECO:0000256" key="5">
    <source>
        <dbReference type="ARBA" id="ARBA00012483"/>
    </source>
</evidence>
<feature type="region of interest" description="Disordered" evidence="16">
    <location>
        <begin position="45"/>
        <end position="64"/>
    </location>
</feature>
<evidence type="ECO:0000256" key="15">
    <source>
        <dbReference type="RuleBase" id="RU367090"/>
    </source>
</evidence>
<dbReference type="OrthoDB" id="6108at2759"/>
<dbReference type="GO" id="GO:1990116">
    <property type="term" value="P:ribosome-associated ubiquitin-dependent protein catabolic process"/>
    <property type="evidence" value="ECO:0007669"/>
    <property type="project" value="UniProtKB-UniRule"/>
</dbReference>
<evidence type="ECO:0000256" key="7">
    <source>
        <dbReference type="ARBA" id="ARBA00022490"/>
    </source>
</evidence>
<evidence type="ECO:0000256" key="6">
    <source>
        <dbReference type="ARBA" id="ARBA00017157"/>
    </source>
</evidence>
<keyword evidence="7" id="KW-0963">Cytoplasm</keyword>
<dbReference type="InterPro" id="IPR013083">
    <property type="entry name" value="Znf_RING/FYVE/PHD"/>
</dbReference>
<evidence type="ECO:0000256" key="4">
    <source>
        <dbReference type="ARBA" id="ARBA00007997"/>
    </source>
</evidence>
<dbReference type="GO" id="GO:0061630">
    <property type="term" value="F:ubiquitin protein ligase activity"/>
    <property type="evidence" value="ECO:0007669"/>
    <property type="project" value="UniProtKB-UniRule"/>
</dbReference>
<dbReference type="GO" id="GO:1990112">
    <property type="term" value="C:RQC complex"/>
    <property type="evidence" value="ECO:0007669"/>
    <property type="project" value="UniProtKB-UniRule"/>
</dbReference>
<dbReference type="UniPathway" id="UPA00143"/>
<dbReference type="EC" id="2.3.2.27" evidence="5 15"/>
<evidence type="ECO:0000256" key="2">
    <source>
        <dbReference type="ARBA" id="ARBA00004514"/>
    </source>
</evidence>
<dbReference type="InterPro" id="IPR039795">
    <property type="entry name" value="LTN1/Rkr1"/>
</dbReference>
<sequence length="1744" mass="188524">MGRERVAASSASAAPASAERARRALADAPAASALSGCVDRASDARATRANEGARERRLTTRRRATTTRRRFGFGGYAGQVSLTARAASDASADAGEVDEDAARALRRCAQKSSTATKAKALRELRDALFVDAADEDSMEEVAKKVKTVAGVLGVSRAWARAYDKLAGDGDAGCRREAAALNGAIAVAAGKGLGKILKSTPIMCAWVRGMCDPSAEVREMAMVAFEKTFSTDARRAGALALAHEVILDDLIEALKRRGPQDMIFKEGSEAEQYARFELSARAALRAVTFTCERLSAFEGDESDAAASKFSYLLDELATLKTQIRGEYMVIRRDAYATLAAICKRAVDDEITPAWRDALRGQVPKIASTSFALISSETEPGAMRDMWELILGIATSHPDAWGAIDVEKTFMSGLRKHFKRGSYGAASVSSPSLLPLLAHLPPKALIERDADGRAMSGLVRVMDAVFAGWCFLSSSAVRSNEARDTLPAMREGVLYGVLKLAPLTDHAEECATHVLVDHVVDVWMREFLARGNGAALDLMCDVLNVLSTKPHAKTAVVEAWAKLGDITEAALDDPEKGEHANAMYARLFASGKFASSSQATAPFAKAVFAQAVDAPSKQTFERLATLVESLGVEPFDGAQRLMDFALADNAPQGSGAVVAAVLKHDASWWSAVLDDANAADELESSSRVRVVTEAIAATKSFGELKCPALDDLVRRCAKRSSDASCSQLLIAISQFFEPVSADVASDVFESLASSDLGDGASNARKALREWILIPPKEALSIPWSNAVGALFAHVLLESQHTVKCVIHEAESEGESEDEVEYDETKVGEVQRDWKAFECDAESNPVLSPALQAAFTTAIARTAAATAATQHPGESDLVLRLWAQMTARALRAFHVDDETFAKCIVDEMENNVDDDVTFHWLNAVARVLDWSSLLRAMDADRRKEFTVDALALAPSVNKAFAIALCGDAAMQTQIFVSLVNAVLEASPDDESAEDALLNFSRRARALDEAWIDNHADVVREFLDASSAKRDTCSNRLTRVIPWILPSDMSGGAHAERFIAELTREVIADIENRRRRLDGAKIRLVAACFSRADDLGETIVVHSIQDPACAPLVEVFRAIAKREAAEAAASAAAARFGDAGDSESRDGSSASDVGIAALTAAIIRRTAADFDSRDWGSIIGRLHAWTALRAKMAETYAENEAVDGDDGSQSAHAAATIVCLIDALPMELLEATDSSSGDLVPYAAHGSSMMTIAKALANASWPRERAEIVERLYRCVIITGTELRDVEEEDDDERRHRFWARCRDETRMWIRIADIACGGTPTKTSAWRAGVYVDAWDDAPCESIGALYQLLAMLPTLWFDVSAADDDEVLEALRRAAYGLLSNEALIQAAVVGLDAGIADVAKVEQALDAALAAADENDEADVGNFGTPAESAGLREDLATLLSSAGYEPRVAWLGWALLFRYVLALPIESSCRERLVNYTRETKAIPSLMRDIMRSMPLPESADVESEDDLPSSWRGVDWDNPASATQIYDPRFSFEVLMYAAALRALPASVRAFVSDMKPQRDAKRLEGATSATVSPTLIAAEFKAVSAMTFAGDGTGSLTVKPSIATREFLTTYEIDESSLELTVRLPNAYPLAPAELVCAKRVGISEARLRKWMLGISAILKHQNGAVAQALLQWQRNIDAEFAGVEPCPICYAVIHPVDHQKPRLRCRQCSNTFHATCLYTWFRTSSKSSCPLCVTPWGSSYR</sequence>
<comment type="similarity">
    <text evidence="4 15">Belongs to the LTN1 family.</text>
</comment>
<gene>
    <name evidence="18" type="ORF">OSTLU_18578</name>
</gene>
<feature type="domain" description="RING-type" evidence="17">
    <location>
        <begin position="1689"/>
        <end position="1735"/>
    </location>
</feature>
<feature type="compositionally biased region" description="Low complexity" evidence="16">
    <location>
        <begin position="7"/>
        <end position="18"/>
    </location>
</feature>
<comment type="subcellular location">
    <subcellularLocation>
        <location evidence="2">Cytoplasm</location>
        <location evidence="2">Cytosol</location>
    </subcellularLocation>
</comment>
<dbReference type="PANTHER" id="PTHR12389:SF0">
    <property type="entry name" value="E3 UBIQUITIN-PROTEIN LIGASE LISTERIN"/>
    <property type="match status" value="1"/>
</dbReference>
<keyword evidence="10" id="KW-0677">Repeat</keyword>
<keyword evidence="13 15" id="KW-0862">Zinc</keyword>
<proteinExistence type="inferred from homology"/>
<protein>
    <recommendedName>
        <fullName evidence="6 15">E3 ubiquitin-protein ligase listerin</fullName>
        <ecNumber evidence="5 15">2.3.2.27</ecNumber>
    </recommendedName>
    <alternativeName>
        <fullName evidence="15">RING-type E3 ubiquitin transferase listerin</fullName>
    </alternativeName>
</protein>
<evidence type="ECO:0000259" key="17">
    <source>
        <dbReference type="PROSITE" id="PS50089"/>
    </source>
</evidence>
<comment type="pathway">
    <text evidence="3 15">Protein modification; protein ubiquitination.</text>
</comment>
<evidence type="ECO:0000256" key="8">
    <source>
        <dbReference type="ARBA" id="ARBA00022679"/>
    </source>
</evidence>
<dbReference type="InterPro" id="IPR039804">
    <property type="entry name" value="RING-CH-C4HC3_LTN1"/>
</dbReference>
<feature type="compositionally biased region" description="Basic and acidic residues" evidence="16">
    <location>
        <begin position="45"/>
        <end position="58"/>
    </location>
</feature>
<keyword evidence="8 15" id="KW-0808">Transferase</keyword>
<keyword evidence="19" id="KW-1185">Reference proteome</keyword>